<feature type="compositionally biased region" description="Low complexity" evidence="4">
    <location>
        <begin position="87"/>
        <end position="118"/>
    </location>
</feature>
<evidence type="ECO:0000313" key="6">
    <source>
        <dbReference type="EMBL" id="ELY88234.1"/>
    </source>
</evidence>
<evidence type="ECO:0000256" key="4">
    <source>
        <dbReference type="SAM" id="MobiDB-lite"/>
    </source>
</evidence>
<feature type="region of interest" description="Disordered" evidence="4">
    <location>
        <begin position="85"/>
        <end position="120"/>
    </location>
</feature>
<dbReference type="PANTHER" id="PTHR32308">
    <property type="entry name" value="LYASE BETA SUBUNIT, PUTATIVE (AFU_ORTHOLOGUE AFUA_4G13030)-RELATED"/>
    <property type="match status" value="1"/>
</dbReference>
<dbReference type="RefSeq" id="WP_006654347.1">
    <property type="nucleotide sequence ID" value="NZ_AOIM01000039.1"/>
</dbReference>
<evidence type="ECO:0000256" key="1">
    <source>
        <dbReference type="ARBA" id="ARBA00001946"/>
    </source>
</evidence>
<dbReference type="GO" id="GO:0000287">
    <property type="term" value="F:magnesium ion binding"/>
    <property type="evidence" value="ECO:0007669"/>
    <property type="project" value="TreeGrafter"/>
</dbReference>
<comment type="cofactor">
    <cofactor evidence="1">
        <name>Mg(2+)</name>
        <dbReference type="ChEBI" id="CHEBI:18420"/>
    </cofactor>
</comment>
<dbReference type="GO" id="GO:0006107">
    <property type="term" value="P:oxaloacetate metabolic process"/>
    <property type="evidence" value="ECO:0007669"/>
    <property type="project" value="TreeGrafter"/>
</dbReference>
<comment type="caution">
    <text evidence="6">The sequence shown here is derived from an EMBL/GenBank/DDBJ whole genome shotgun (WGS) entry which is preliminary data.</text>
</comment>
<dbReference type="Proteomes" id="UP000011519">
    <property type="component" value="Unassembled WGS sequence"/>
</dbReference>
<dbReference type="OrthoDB" id="9170at2157"/>
<dbReference type="AlphaFoldDB" id="L9ZPE3"/>
<evidence type="ECO:0000259" key="5">
    <source>
        <dbReference type="Pfam" id="PF03328"/>
    </source>
</evidence>
<name>L9ZPE3_9EURY</name>
<organism evidence="6 7">
    <name type="scientific">Natrialba hulunbeirensis JCM 10989</name>
    <dbReference type="NCBI Taxonomy" id="1227493"/>
    <lineage>
        <taxon>Archaea</taxon>
        <taxon>Methanobacteriati</taxon>
        <taxon>Methanobacteriota</taxon>
        <taxon>Stenosarchaea group</taxon>
        <taxon>Halobacteria</taxon>
        <taxon>Halobacteriales</taxon>
        <taxon>Natrialbaceae</taxon>
        <taxon>Natrialba</taxon>
    </lineage>
</organism>
<dbReference type="STRING" id="1227493.C483_16016"/>
<evidence type="ECO:0000256" key="2">
    <source>
        <dbReference type="ARBA" id="ARBA00022723"/>
    </source>
</evidence>
<dbReference type="InterPro" id="IPR015813">
    <property type="entry name" value="Pyrv/PenolPyrv_kinase-like_dom"/>
</dbReference>
<dbReference type="InterPro" id="IPR005000">
    <property type="entry name" value="Aldolase/citrate-lyase_domain"/>
</dbReference>
<evidence type="ECO:0000256" key="3">
    <source>
        <dbReference type="ARBA" id="ARBA00022842"/>
    </source>
</evidence>
<keyword evidence="3" id="KW-0460">Magnesium</keyword>
<accession>L9ZPE3</accession>
<gene>
    <name evidence="6" type="ORF">C483_16016</name>
</gene>
<feature type="domain" description="HpcH/HpaI aldolase/citrate lyase" evidence="5">
    <location>
        <begin position="117"/>
        <end position="250"/>
    </location>
</feature>
<evidence type="ECO:0000313" key="7">
    <source>
        <dbReference type="Proteomes" id="UP000011519"/>
    </source>
</evidence>
<dbReference type="SUPFAM" id="SSF51621">
    <property type="entry name" value="Phosphoenolpyruvate/pyruvate domain"/>
    <property type="match status" value="1"/>
</dbReference>
<protein>
    <submittedName>
        <fullName evidence="6">Citryl-CoA lyase</fullName>
    </submittedName>
</protein>
<dbReference type="InterPro" id="IPR040442">
    <property type="entry name" value="Pyrv_kinase-like_dom_sf"/>
</dbReference>
<dbReference type="Pfam" id="PF03328">
    <property type="entry name" value="HpcH_HpaI"/>
    <property type="match status" value="2"/>
</dbReference>
<proteinExistence type="predicted"/>
<dbReference type="InterPro" id="IPR011206">
    <property type="entry name" value="Citrate_lyase_beta/mcl1/mcl2"/>
</dbReference>
<dbReference type="PANTHER" id="PTHR32308:SF0">
    <property type="entry name" value="HPCH_HPAI ALDOLASE_CITRATE LYASE DOMAIN-CONTAINING PROTEIN"/>
    <property type="match status" value="1"/>
</dbReference>
<reference evidence="6 7" key="1">
    <citation type="journal article" date="2014" name="PLoS Genet.">
        <title>Phylogenetically driven sequencing of extremely halophilic archaea reveals strategies for static and dynamic osmo-response.</title>
        <authorList>
            <person name="Becker E.A."/>
            <person name="Seitzer P.M."/>
            <person name="Tritt A."/>
            <person name="Larsen D."/>
            <person name="Krusor M."/>
            <person name="Yao A.I."/>
            <person name="Wu D."/>
            <person name="Madern D."/>
            <person name="Eisen J.A."/>
            <person name="Darling A.E."/>
            <person name="Facciotti M.T."/>
        </authorList>
    </citation>
    <scope>NUCLEOTIDE SEQUENCE [LARGE SCALE GENOMIC DNA]</scope>
    <source>
        <strain evidence="6 7">JCM 10989</strain>
    </source>
</reference>
<sequence>MVRRSILFTPGDQPDMLRKAPSAGADTIVFDLEDAVAPTEKESARETVREVLTDPRFDPDCEVCVRVNAPVNELAADLAVIAGGGTDIDTGTNTDTDTDTGSNTATDTDTDTASSPTDFRLDSVMLPKTGSADDVHTLAAELESHALEIPILALIENARGVLAAPEIAAVPETDALLFGAEDLSADLGATRTDEGTEVLYARERVVVAAAAHDCQAIDTVFTDFGDEDGLIEETEFAIQLGYDGKLAIHPAQVAPINEAFTPTAEELEWATAVLEAKREADGEGRGVFEVDGEMIDAPLIAQAERIRERADAADS</sequence>
<keyword evidence="6" id="KW-0456">Lyase</keyword>
<dbReference type="Gene3D" id="3.20.20.60">
    <property type="entry name" value="Phosphoenolpyruvate-binding domains"/>
    <property type="match status" value="2"/>
</dbReference>
<keyword evidence="7" id="KW-1185">Reference proteome</keyword>
<feature type="domain" description="HpcH/HpaI aldolase/citrate lyase" evidence="5">
    <location>
        <begin position="4"/>
        <end position="80"/>
    </location>
</feature>
<dbReference type="PIRSF" id="PIRSF015582">
    <property type="entry name" value="Cit_lyase_B"/>
    <property type="match status" value="1"/>
</dbReference>
<keyword evidence="2" id="KW-0479">Metal-binding</keyword>
<dbReference type="EMBL" id="AOIM01000039">
    <property type="protein sequence ID" value="ELY88234.1"/>
    <property type="molecule type" value="Genomic_DNA"/>
</dbReference>
<dbReference type="PATRIC" id="fig|1227493.4.peg.3218"/>
<dbReference type="GO" id="GO:0016829">
    <property type="term" value="F:lyase activity"/>
    <property type="evidence" value="ECO:0007669"/>
    <property type="project" value="UniProtKB-KW"/>
</dbReference>